<keyword evidence="1" id="KW-0325">Glycoprotein</keyword>
<evidence type="ECO:0000256" key="2">
    <source>
        <dbReference type="SAM" id="MobiDB-lite"/>
    </source>
</evidence>
<dbReference type="InterPro" id="IPR002018">
    <property type="entry name" value="CarbesteraseB"/>
</dbReference>
<proteinExistence type="predicted"/>
<dbReference type="SUPFAM" id="SSF53474">
    <property type="entry name" value="alpha/beta-Hydrolases"/>
    <property type="match status" value="1"/>
</dbReference>
<evidence type="ECO:0000256" key="1">
    <source>
        <dbReference type="ARBA" id="ARBA00023180"/>
    </source>
</evidence>
<feature type="compositionally biased region" description="Basic residues" evidence="2">
    <location>
        <begin position="1"/>
        <end position="12"/>
    </location>
</feature>
<organism evidence="4 5">
    <name type="scientific">Ranatra chinensis</name>
    <dbReference type="NCBI Taxonomy" id="642074"/>
    <lineage>
        <taxon>Eukaryota</taxon>
        <taxon>Metazoa</taxon>
        <taxon>Ecdysozoa</taxon>
        <taxon>Arthropoda</taxon>
        <taxon>Hexapoda</taxon>
        <taxon>Insecta</taxon>
        <taxon>Pterygota</taxon>
        <taxon>Neoptera</taxon>
        <taxon>Paraneoptera</taxon>
        <taxon>Hemiptera</taxon>
        <taxon>Heteroptera</taxon>
        <taxon>Panheteroptera</taxon>
        <taxon>Nepomorpha</taxon>
        <taxon>Nepidae</taxon>
        <taxon>Ranatrinae</taxon>
        <taxon>Ranatra</taxon>
    </lineage>
</organism>
<evidence type="ECO:0000313" key="4">
    <source>
        <dbReference type="EMBL" id="KAL1122366.1"/>
    </source>
</evidence>
<evidence type="ECO:0000313" key="5">
    <source>
        <dbReference type="Proteomes" id="UP001558652"/>
    </source>
</evidence>
<gene>
    <name evidence="4" type="ORF">AAG570_003771</name>
</gene>
<dbReference type="InterPro" id="IPR050309">
    <property type="entry name" value="Type-B_Carboxylest/Lipase"/>
</dbReference>
<evidence type="ECO:0000259" key="3">
    <source>
        <dbReference type="Pfam" id="PF00135"/>
    </source>
</evidence>
<feature type="region of interest" description="Disordered" evidence="2">
    <location>
        <begin position="1"/>
        <end position="20"/>
    </location>
</feature>
<dbReference type="InterPro" id="IPR029058">
    <property type="entry name" value="AB_hydrolase_fold"/>
</dbReference>
<feature type="domain" description="Carboxylesterase type B" evidence="3">
    <location>
        <begin position="25"/>
        <end position="212"/>
    </location>
</feature>
<accession>A0ABD0Y4K4</accession>
<dbReference type="PANTHER" id="PTHR11559">
    <property type="entry name" value="CARBOXYLESTERASE"/>
    <property type="match status" value="1"/>
</dbReference>
<dbReference type="EMBL" id="JBFDAA010000014">
    <property type="protein sequence ID" value="KAL1122366.1"/>
    <property type="molecule type" value="Genomic_DNA"/>
</dbReference>
<dbReference type="Proteomes" id="UP001558652">
    <property type="component" value="Unassembled WGS sequence"/>
</dbReference>
<comment type="caution">
    <text evidence="4">The sequence shown here is derived from an EMBL/GenBank/DDBJ whole genome shotgun (WGS) entry which is preliminary data.</text>
</comment>
<dbReference type="Pfam" id="PF00135">
    <property type="entry name" value="COesterase"/>
    <property type="match status" value="1"/>
</dbReference>
<protein>
    <recommendedName>
        <fullName evidence="3">Carboxylesterase type B domain-containing protein</fullName>
    </recommendedName>
</protein>
<name>A0ABD0Y4K4_9HEMI</name>
<dbReference type="AlphaFoldDB" id="A0ABD0Y4K4"/>
<reference evidence="4 5" key="1">
    <citation type="submission" date="2024-07" db="EMBL/GenBank/DDBJ databases">
        <title>Chromosome-level genome assembly of the water stick insect Ranatra chinensis (Heteroptera: Nepidae).</title>
        <authorList>
            <person name="Liu X."/>
        </authorList>
    </citation>
    <scope>NUCLEOTIDE SEQUENCE [LARGE SCALE GENOMIC DNA]</scope>
    <source>
        <strain evidence="4">Cailab_2021Rc</strain>
        <tissue evidence="4">Muscle</tissue>
    </source>
</reference>
<dbReference type="Gene3D" id="3.40.50.1820">
    <property type="entry name" value="alpha/beta hydrolase"/>
    <property type="match status" value="1"/>
</dbReference>
<sequence length="226" mass="26595">MASKRRNMFHKNKTQETTEKVLTSDEQDVYKKLEQGFDKIIPMALNLPENTTGSTNMTSRVKTFYFGKEPVTDQKFQQLTDVFTDSLFLHPAVDSLRLHLGVGFFYYFDYLGEWSHADRLHSRRAAKGPAHGDEAIYLFDDKRSFPALRGDDLIMSVKLVKLWTNFAKYGNPIPKNEIWDWGNWNDHRRYMHFGKDGFCLKRNLLSQRNEFWTNMTELYPSVLYDP</sequence>
<keyword evidence="5" id="KW-1185">Reference proteome</keyword>